<dbReference type="AlphaFoldDB" id="A0AA95NFW9"/>
<dbReference type="InterPro" id="IPR054653">
    <property type="entry name" value="EpsI_type_B_pred"/>
</dbReference>
<keyword evidence="1" id="KW-0732">Signal</keyword>
<feature type="chain" id="PRO_5041661995" evidence="1">
    <location>
        <begin position="22"/>
        <end position="229"/>
    </location>
</feature>
<dbReference type="Proteomes" id="UP001177769">
    <property type="component" value="Chromosome"/>
</dbReference>
<dbReference type="NCBIfam" id="TIGR02914">
    <property type="entry name" value="EpsI_fam"/>
    <property type="match status" value="1"/>
</dbReference>
<keyword evidence="4" id="KW-1185">Reference proteome</keyword>
<organism evidence="3 4">
    <name type="scientific">Paucibacter sediminis</name>
    <dbReference type="NCBI Taxonomy" id="3019553"/>
    <lineage>
        <taxon>Bacteria</taxon>
        <taxon>Pseudomonadati</taxon>
        <taxon>Pseudomonadota</taxon>
        <taxon>Betaproteobacteria</taxon>
        <taxon>Burkholderiales</taxon>
        <taxon>Sphaerotilaceae</taxon>
        <taxon>Roseateles</taxon>
    </lineage>
</organism>
<dbReference type="InterPro" id="IPR014263">
    <property type="entry name" value="Methanolan_biosynth_EpsI"/>
</dbReference>
<evidence type="ECO:0000313" key="3">
    <source>
        <dbReference type="EMBL" id="WIT10051.1"/>
    </source>
</evidence>
<dbReference type="NCBIfam" id="NF045609">
    <property type="entry name" value="EpsI_type_B"/>
    <property type="match status" value="1"/>
</dbReference>
<protein>
    <submittedName>
        <fullName evidence="3">EpsI family protein</fullName>
    </submittedName>
</protein>
<evidence type="ECO:0000313" key="4">
    <source>
        <dbReference type="Proteomes" id="UP001177769"/>
    </source>
</evidence>
<dbReference type="RefSeq" id="WP_285231120.1">
    <property type="nucleotide sequence ID" value="NZ_CP116346.1"/>
</dbReference>
<dbReference type="EMBL" id="CP116346">
    <property type="protein sequence ID" value="WIT10051.1"/>
    <property type="molecule type" value="Genomic_DNA"/>
</dbReference>
<sequence length="229" mass="25052">MKRVRWQALAVAALLVSASVAGHVARPTIHLADQQAKLDLEQLFPKKFGSWAEDTSMPVGIVSPDVQAKLNELYAQVLSRTYVNEHGMRIMLSVAYGGDQSDATRAHRPDVCYPAQGFDILSRRYDAVALDHAQLPVRRMVAKLGSRIEPVTFWFAVGEYTAASGQDQKLAQMRYGLRGIIPDGMLVRVSSIGADETAAFAVQDRFIAELKAGMAPGLAPRVYGSKLTH</sequence>
<name>A0AA95NFW9_9BURK</name>
<dbReference type="KEGG" id="pais:PFX98_14010"/>
<evidence type="ECO:0000256" key="1">
    <source>
        <dbReference type="SAM" id="SignalP"/>
    </source>
</evidence>
<gene>
    <name evidence="3" type="ORF">PFX98_14010</name>
</gene>
<accession>A0AA95NFW9</accession>
<evidence type="ECO:0000259" key="2">
    <source>
        <dbReference type="Pfam" id="PF11984"/>
    </source>
</evidence>
<feature type="signal peptide" evidence="1">
    <location>
        <begin position="1"/>
        <end position="21"/>
    </location>
</feature>
<reference evidence="3" key="1">
    <citation type="submission" date="2023-01" db="EMBL/GenBank/DDBJ databases">
        <title>Whole genome sequence of Paucibacter sp. S2-9 isolated from pond sediment.</title>
        <authorList>
            <person name="Jung J.Y."/>
        </authorList>
    </citation>
    <scope>NUCLEOTIDE SEQUENCE</scope>
    <source>
        <strain evidence="3">S2-9</strain>
    </source>
</reference>
<dbReference type="Pfam" id="PF11984">
    <property type="entry name" value="DUF3485"/>
    <property type="match status" value="1"/>
</dbReference>
<proteinExistence type="predicted"/>
<feature type="domain" description="Methanolan biosynthesis EpsI" evidence="2">
    <location>
        <begin position="9"/>
        <end position="212"/>
    </location>
</feature>